<reference evidence="3" key="1">
    <citation type="submission" date="2024-04" db="EMBL/GenBank/DDBJ databases">
        <title>Salinicola lusitanus LLJ914,a marine bacterium isolated from the Okinawa Trough.</title>
        <authorList>
            <person name="Li J."/>
        </authorList>
    </citation>
    <scope>NUCLEOTIDE SEQUENCE [LARGE SCALE GENOMIC DNA]</scope>
</reference>
<name>A0AAW0MKY7_9GOBI</name>
<dbReference type="AlphaFoldDB" id="A0AAW0MKY7"/>
<gene>
    <name evidence="2" type="ORF">WMY93_032547</name>
</gene>
<keyword evidence="3" id="KW-1185">Reference proteome</keyword>
<evidence type="ECO:0000256" key="1">
    <source>
        <dbReference type="SAM" id="MobiDB-lite"/>
    </source>
</evidence>
<dbReference type="EMBL" id="JBBPFD010000048">
    <property type="protein sequence ID" value="KAK7880807.1"/>
    <property type="molecule type" value="Genomic_DNA"/>
</dbReference>
<organism evidence="2 3">
    <name type="scientific">Mugilogobius chulae</name>
    <name type="common">yellowstripe goby</name>
    <dbReference type="NCBI Taxonomy" id="88201"/>
    <lineage>
        <taxon>Eukaryota</taxon>
        <taxon>Metazoa</taxon>
        <taxon>Chordata</taxon>
        <taxon>Craniata</taxon>
        <taxon>Vertebrata</taxon>
        <taxon>Euteleostomi</taxon>
        <taxon>Actinopterygii</taxon>
        <taxon>Neopterygii</taxon>
        <taxon>Teleostei</taxon>
        <taxon>Neoteleostei</taxon>
        <taxon>Acanthomorphata</taxon>
        <taxon>Gobiaria</taxon>
        <taxon>Gobiiformes</taxon>
        <taxon>Gobioidei</taxon>
        <taxon>Gobiidae</taxon>
        <taxon>Gobionellinae</taxon>
        <taxon>Mugilogobius</taxon>
    </lineage>
</organism>
<sequence length="65" mass="7677">MDTARLGSERKTRLRRTRRKVCRKHKMEEKHHSSTDLKQVCEASNQRPELRRCAVIGRGLTVFVE</sequence>
<comment type="caution">
    <text evidence="2">The sequence shown here is derived from an EMBL/GenBank/DDBJ whole genome shotgun (WGS) entry which is preliminary data.</text>
</comment>
<evidence type="ECO:0000313" key="2">
    <source>
        <dbReference type="EMBL" id="KAK7880807.1"/>
    </source>
</evidence>
<feature type="compositionally biased region" description="Basic residues" evidence="1">
    <location>
        <begin position="12"/>
        <end position="25"/>
    </location>
</feature>
<accession>A0AAW0MKY7</accession>
<proteinExistence type="predicted"/>
<protein>
    <submittedName>
        <fullName evidence="2">Uncharacterized protein</fullName>
    </submittedName>
</protein>
<feature type="compositionally biased region" description="Basic and acidic residues" evidence="1">
    <location>
        <begin position="26"/>
        <end position="35"/>
    </location>
</feature>
<dbReference type="Proteomes" id="UP001460270">
    <property type="component" value="Unassembled WGS sequence"/>
</dbReference>
<feature type="region of interest" description="Disordered" evidence="1">
    <location>
        <begin position="1"/>
        <end position="39"/>
    </location>
</feature>
<evidence type="ECO:0000313" key="3">
    <source>
        <dbReference type="Proteomes" id="UP001460270"/>
    </source>
</evidence>